<comment type="caution">
    <text evidence="1">The sequence shown here is derived from an EMBL/GenBank/DDBJ whole genome shotgun (WGS) entry which is preliminary data.</text>
</comment>
<dbReference type="Proteomes" id="UP000469380">
    <property type="component" value="Unassembled WGS sequence"/>
</dbReference>
<name>A0A6N9JKI1_9ACTN</name>
<reference evidence="1 2" key="1">
    <citation type="journal article" date="2019" name="Nat. Med.">
        <title>A library of human gut bacterial isolates paired with longitudinal multiomics data enables mechanistic microbiome research.</title>
        <authorList>
            <person name="Poyet M."/>
            <person name="Groussin M."/>
            <person name="Gibbons S.M."/>
            <person name="Avila-Pacheco J."/>
            <person name="Jiang X."/>
            <person name="Kearney S.M."/>
            <person name="Perrotta A.R."/>
            <person name="Berdy B."/>
            <person name="Zhao S."/>
            <person name="Lieberman T.D."/>
            <person name="Swanson P.K."/>
            <person name="Smith M."/>
            <person name="Roesemann S."/>
            <person name="Alexander J.E."/>
            <person name="Rich S.A."/>
            <person name="Livny J."/>
            <person name="Vlamakis H."/>
            <person name="Clish C."/>
            <person name="Bullock K."/>
            <person name="Deik A."/>
            <person name="Scott J."/>
            <person name="Pierce K.A."/>
            <person name="Xavier R.J."/>
            <person name="Alm E.J."/>
        </authorList>
    </citation>
    <scope>NUCLEOTIDE SEQUENCE [LARGE SCALE GENOMIC DNA]</scope>
    <source>
        <strain evidence="1 2">BIOML-A20</strain>
    </source>
</reference>
<dbReference type="EMBL" id="WWSR01000015">
    <property type="protein sequence ID" value="MZJ39971.1"/>
    <property type="molecule type" value="Genomic_DNA"/>
</dbReference>
<proteinExistence type="predicted"/>
<evidence type="ECO:0000313" key="1">
    <source>
        <dbReference type="EMBL" id="MZJ39971.1"/>
    </source>
</evidence>
<sequence length="122" mass="13413">MINDEERKRAVAELREASTGAYRHVDSLDVIANSIGVEVDGKFIHEVENETYAALADLIDRPTCHNVADYTKESFKCSECGCRVLVPGDRPDGVLVVTSEAFPVDWYSCPVCGAVVVEDEAY</sequence>
<gene>
    <name evidence="1" type="ORF">GT464_08470</name>
</gene>
<protein>
    <submittedName>
        <fullName evidence="1">Uncharacterized protein</fullName>
    </submittedName>
</protein>
<dbReference type="AlphaFoldDB" id="A0A6N9JKI1"/>
<dbReference type="RefSeq" id="WP_161160819.1">
    <property type="nucleotide sequence ID" value="NZ_JAHPXS010000001.1"/>
</dbReference>
<accession>A0A6N9JKI1</accession>
<organism evidence="1 2">
    <name type="scientific">Collinsella aerofaciens</name>
    <dbReference type="NCBI Taxonomy" id="74426"/>
    <lineage>
        <taxon>Bacteria</taxon>
        <taxon>Bacillati</taxon>
        <taxon>Actinomycetota</taxon>
        <taxon>Coriobacteriia</taxon>
        <taxon>Coriobacteriales</taxon>
        <taxon>Coriobacteriaceae</taxon>
        <taxon>Collinsella</taxon>
    </lineage>
</organism>
<evidence type="ECO:0000313" key="2">
    <source>
        <dbReference type="Proteomes" id="UP000469380"/>
    </source>
</evidence>